<dbReference type="Proteomes" id="UP001476950">
    <property type="component" value="Unassembled WGS sequence"/>
</dbReference>
<protein>
    <submittedName>
        <fullName evidence="2">Uncharacterized protein</fullName>
    </submittedName>
</protein>
<evidence type="ECO:0000313" key="2">
    <source>
        <dbReference type="EMBL" id="MEP1061269.1"/>
    </source>
</evidence>
<dbReference type="EMBL" id="JAMPLM010000030">
    <property type="protein sequence ID" value="MEP1061269.1"/>
    <property type="molecule type" value="Genomic_DNA"/>
</dbReference>
<feature type="region of interest" description="Disordered" evidence="1">
    <location>
        <begin position="1"/>
        <end position="21"/>
    </location>
</feature>
<proteinExistence type="predicted"/>
<feature type="compositionally biased region" description="Polar residues" evidence="1">
    <location>
        <begin position="1"/>
        <end position="11"/>
    </location>
</feature>
<evidence type="ECO:0000256" key="1">
    <source>
        <dbReference type="SAM" id="MobiDB-lite"/>
    </source>
</evidence>
<organism evidence="2 3">
    <name type="scientific">Stenomitos frigidus AS-A4</name>
    <dbReference type="NCBI Taxonomy" id="2933935"/>
    <lineage>
        <taxon>Bacteria</taxon>
        <taxon>Bacillati</taxon>
        <taxon>Cyanobacteriota</taxon>
        <taxon>Cyanophyceae</taxon>
        <taxon>Leptolyngbyales</taxon>
        <taxon>Leptolyngbyaceae</taxon>
        <taxon>Stenomitos</taxon>
    </lineage>
</organism>
<comment type="caution">
    <text evidence="2">The sequence shown here is derived from an EMBL/GenBank/DDBJ whole genome shotgun (WGS) entry which is preliminary data.</text>
</comment>
<accession>A0ABV0KPV8</accession>
<name>A0ABV0KPV8_9CYAN</name>
<gene>
    <name evidence="2" type="ORF">NDI38_22820</name>
</gene>
<evidence type="ECO:0000313" key="3">
    <source>
        <dbReference type="Proteomes" id="UP001476950"/>
    </source>
</evidence>
<reference evidence="2 3" key="1">
    <citation type="submission" date="2022-04" db="EMBL/GenBank/DDBJ databases">
        <title>Positive selection, recombination, and allopatry shape intraspecific diversity of widespread and dominant cyanobacteria.</title>
        <authorList>
            <person name="Wei J."/>
            <person name="Shu W."/>
            <person name="Hu C."/>
        </authorList>
    </citation>
    <scope>NUCLEOTIDE SEQUENCE [LARGE SCALE GENOMIC DNA]</scope>
    <source>
        <strain evidence="2 3">AS-A4</strain>
    </source>
</reference>
<keyword evidence="3" id="KW-1185">Reference proteome</keyword>
<sequence length="100" mass="10994">MMTQANMTQAKQPADPTPPTLEGKLALLRKLRDELGSGDTIRRLFFGDLEPIALQPGGADTVVHLYNKANDVTIAYCVSYDVFLAARKGRVTEFDPAEIK</sequence>